<evidence type="ECO:0000313" key="1">
    <source>
        <dbReference type="EMBL" id="PLZ90224.1"/>
    </source>
</evidence>
<proteinExistence type="predicted"/>
<evidence type="ECO:0000313" key="2">
    <source>
        <dbReference type="Proteomes" id="UP000235036"/>
    </source>
</evidence>
<dbReference type="AlphaFoldDB" id="A0A2N6K3Q9"/>
<name>A0A2N6K3Q9_FISMU</name>
<sequence>MLHEKIDQLQSQHIQQLTQIIVEQQKSINEMKNSVIPLIQQSQINSDPMKVSVLPTMEQQSSLNYFKITDANGKQYSVYLPFQLDQKTVDKTQAINKQQG</sequence>
<comment type="caution">
    <text evidence="1">The sequence shown here is derived from an EMBL/GenBank/DDBJ whole genome shotgun (WGS) entry which is preliminary data.</text>
</comment>
<gene>
    <name evidence="1" type="ORF">CEN44_11315</name>
</gene>
<accession>A0A2N6K3Q9</accession>
<reference evidence="1 2" key="1">
    <citation type="submission" date="2017-08" db="EMBL/GenBank/DDBJ databases">
        <title>Genomes of Fischerella (Mastigocladus) sp. strains.</title>
        <authorList>
            <person name="Miller S.R."/>
        </authorList>
    </citation>
    <scope>NUCLEOTIDE SEQUENCE [LARGE SCALE GENOMIC DNA]</scope>
    <source>
        <strain evidence="1 2">CCMEE 5323</strain>
    </source>
</reference>
<keyword evidence="2" id="KW-1185">Reference proteome</keyword>
<dbReference type="Proteomes" id="UP000235036">
    <property type="component" value="Unassembled WGS sequence"/>
</dbReference>
<dbReference type="EMBL" id="NRQW01000240">
    <property type="protein sequence ID" value="PLZ90224.1"/>
    <property type="molecule type" value="Genomic_DNA"/>
</dbReference>
<protein>
    <submittedName>
        <fullName evidence="1">Uncharacterized protein</fullName>
    </submittedName>
</protein>
<organism evidence="1 2">
    <name type="scientific">Fischerella muscicola CCMEE 5323</name>
    <dbReference type="NCBI Taxonomy" id="2019572"/>
    <lineage>
        <taxon>Bacteria</taxon>
        <taxon>Bacillati</taxon>
        <taxon>Cyanobacteriota</taxon>
        <taxon>Cyanophyceae</taxon>
        <taxon>Nostocales</taxon>
        <taxon>Hapalosiphonaceae</taxon>
        <taxon>Fischerella</taxon>
    </lineage>
</organism>